<reference evidence="2 3" key="1">
    <citation type="submission" date="2020-03" db="EMBL/GenBank/DDBJ databases">
        <title>Whole genome shotgun sequence of Phytohabitans suffuscus NBRC 105367.</title>
        <authorList>
            <person name="Komaki H."/>
            <person name="Tamura T."/>
        </authorList>
    </citation>
    <scope>NUCLEOTIDE SEQUENCE [LARGE SCALE GENOMIC DNA]</scope>
    <source>
        <strain evidence="2 3">NBRC 105367</strain>
    </source>
</reference>
<keyword evidence="3" id="KW-1185">Reference proteome</keyword>
<sequence>MDALDVAAGDLDAVLAQRGDSDADQVEHLVAGEAGLALQQRLLVVVGEQVGRAVDELAEVAAVHAGHLLGDVRDERVATLAALLRVADHRVRVVGADQHEVEAADALGDRRQLDVAGLAHRAGVERGDLAQVVVGGADEAGGVRHLADVHRLAVDAVPLQPRAVVGEVGTHRAQEQRAQAELGHAERDVGGDATSPHDQVVDQERQGDLVQLIGDELVGEPTGETHEMVGGDRAGNGDLHGALANRVRGCAVRGQPTQSVGAPVSGSSPSGHETGPPAVGGPGPERSDQWNESPQAQEPCALGLSIVKPWASIRSAKSMVAPDR</sequence>
<dbReference type="Proteomes" id="UP000503011">
    <property type="component" value="Chromosome"/>
</dbReference>
<feature type="region of interest" description="Disordered" evidence="1">
    <location>
        <begin position="170"/>
        <end position="198"/>
    </location>
</feature>
<protein>
    <submittedName>
        <fullName evidence="2">Uncharacterized protein</fullName>
    </submittedName>
</protein>
<organism evidence="2 3">
    <name type="scientific">Phytohabitans suffuscus</name>
    <dbReference type="NCBI Taxonomy" id="624315"/>
    <lineage>
        <taxon>Bacteria</taxon>
        <taxon>Bacillati</taxon>
        <taxon>Actinomycetota</taxon>
        <taxon>Actinomycetes</taxon>
        <taxon>Micromonosporales</taxon>
        <taxon>Micromonosporaceae</taxon>
    </lineage>
</organism>
<proteinExistence type="predicted"/>
<feature type="region of interest" description="Disordered" evidence="1">
    <location>
        <begin position="254"/>
        <end position="301"/>
    </location>
</feature>
<evidence type="ECO:0000256" key="1">
    <source>
        <dbReference type="SAM" id="MobiDB-lite"/>
    </source>
</evidence>
<feature type="compositionally biased region" description="Low complexity" evidence="1">
    <location>
        <begin position="259"/>
        <end position="271"/>
    </location>
</feature>
<dbReference type="AlphaFoldDB" id="A0A6F8YD95"/>
<evidence type="ECO:0000313" key="2">
    <source>
        <dbReference type="EMBL" id="BCB84003.1"/>
    </source>
</evidence>
<accession>A0A6F8YD95</accession>
<name>A0A6F8YD95_9ACTN</name>
<gene>
    <name evidence="2" type="ORF">Psuf_013160</name>
</gene>
<evidence type="ECO:0000313" key="3">
    <source>
        <dbReference type="Proteomes" id="UP000503011"/>
    </source>
</evidence>
<dbReference type="EMBL" id="AP022871">
    <property type="protein sequence ID" value="BCB84003.1"/>
    <property type="molecule type" value="Genomic_DNA"/>
</dbReference>
<dbReference type="KEGG" id="psuu:Psuf_013160"/>
<reference evidence="2 3" key="2">
    <citation type="submission" date="2020-03" db="EMBL/GenBank/DDBJ databases">
        <authorList>
            <person name="Ichikawa N."/>
            <person name="Kimura A."/>
            <person name="Kitahashi Y."/>
            <person name="Uohara A."/>
        </authorList>
    </citation>
    <scope>NUCLEOTIDE SEQUENCE [LARGE SCALE GENOMIC DNA]</scope>
    <source>
        <strain evidence="2 3">NBRC 105367</strain>
    </source>
</reference>